<evidence type="ECO:0000313" key="2">
    <source>
        <dbReference type="EMBL" id="MFI0792247.1"/>
    </source>
</evidence>
<dbReference type="RefSeq" id="WP_396676901.1">
    <property type="nucleotide sequence ID" value="NZ_JBIRPU010000003.1"/>
</dbReference>
<dbReference type="Proteomes" id="UP001611075">
    <property type="component" value="Unassembled WGS sequence"/>
</dbReference>
<dbReference type="InterPro" id="IPR006674">
    <property type="entry name" value="HD_domain"/>
</dbReference>
<feature type="domain" description="HD" evidence="1">
    <location>
        <begin position="33"/>
        <end position="151"/>
    </location>
</feature>
<comment type="caution">
    <text evidence="2">The sequence shown here is derived from an EMBL/GenBank/DDBJ whole genome shotgun (WGS) entry which is preliminary data.</text>
</comment>
<dbReference type="Pfam" id="PF01966">
    <property type="entry name" value="HD"/>
    <property type="match status" value="1"/>
</dbReference>
<dbReference type="NCBIfam" id="TIGR00277">
    <property type="entry name" value="HDIG"/>
    <property type="match status" value="1"/>
</dbReference>
<gene>
    <name evidence="2" type="ORF">ACH4OY_06025</name>
</gene>
<accession>A0ABW7SJ34</accession>
<organism evidence="2 3">
    <name type="scientific">Micromonospora rubida</name>
    <dbReference type="NCBI Taxonomy" id="2697657"/>
    <lineage>
        <taxon>Bacteria</taxon>
        <taxon>Bacillati</taxon>
        <taxon>Actinomycetota</taxon>
        <taxon>Actinomycetes</taxon>
        <taxon>Micromonosporales</taxon>
        <taxon>Micromonosporaceae</taxon>
        <taxon>Micromonospora</taxon>
    </lineage>
</organism>
<dbReference type="CDD" id="cd00077">
    <property type="entry name" value="HDc"/>
    <property type="match status" value="1"/>
</dbReference>
<dbReference type="InterPro" id="IPR003607">
    <property type="entry name" value="HD/PDEase_dom"/>
</dbReference>
<dbReference type="SUPFAM" id="SSF109604">
    <property type="entry name" value="HD-domain/PDEase-like"/>
    <property type="match status" value="1"/>
</dbReference>
<evidence type="ECO:0000313" key="3">
    <source>
        <dbReference type="Proteomes" id="UP001611075"/>
    </source>
</evidence>
<dbReference type="Gene3D" id="1.10.3210.10">
    <property type="entry name" value="Hypothetical protein af1432"/>
    <property type="match status" value="1"/>
</dbReference>
<dbReference type="EMBL" id="JBIRPU010000003">
    <property type="protein sequence ID" value="MFI0792247.1"/>
    <property type="molecule type" value="Genomic_DNA"/>
</dbReference>
<protein>
    <submittedName>
        <fullName evidence="2">HD domain-containing protein</fullName>
    </submittedName>
</protein>
<name>A0ABW7SJ34_9ACTN</name>
<dbReference type="InterPro" id="IPR006675">
    <property type="entry name" value="HDIG_dom"/>
</dbReference>
<sequence>MTIDHSLVIPTDEQIRALHERYAPTEEAFELVHTHCQIVCAVAEQLLDGYRSDLNVALVRAGSLLHDIGVYRLYDASGQLDHESYVRHGVLGHGLLRELGFPELVGRFCSHHTGVGLTRQDVLRQRLPLPVGDYLADSVEEQLVMYADKFHSKTTPPTLVTTSSYAAGVRRFGEDKVARFMALVEKFGEPDLLLLSRRYRQPLI</sequence>
<evidence type="ECO:0000259" key="1">
    <source>
        <dbReference type="Pfam" id="PF01966"/>
    </source>
</evidence>
<keyword evidence="3" id="KW-1185">Reference proteome</keyword>
<proteinExistence type="predicted"/>
<reference evidence="2 3" key="1">
    <citation type="submission" date="2024-10" db="EMBL/GenBank/DDBJ databases">
        <title>The Natural Products Discovery Center: Release of the First 8490 Sequenced Strains for Exploring Actinobacteria Biosynthetic Diversity.</title>
        <authorList>
            <person name="Kalkreuter E."/>
            <person name="Kautsar S.A."/>
            <person name="Yang D."/>
            <person name="Bader C.D."/>
            <person name="Teijaro C.N."/>
            <person name="Fluegel L."/>
            <person name="Davis C.M."/>
            <person name="Simpson J.R."/>
            <person name="Lauterbach L."/>
            <person name="Steele A.D."/>
            <person name="Gui C."/>
            <person name="Meng S."/>
            <person name="Li G."/>
            <person name="Viehrig K."/>
            <person name="Ye F."/>
            <person name="Su P."/>
            <person name="Kiefer A.F."/>
            <person name="Nichols A."/>
            <person name="Cepeda A.J."/>
            <person name="Yan W."/>
            <person name="Fan B."/>
            <person name="Jiang Y."/>
            <person name="Adhikari A."/>
            <person name="Zheng C.-J."/>
            <person name="Schuster L."/>
            <person name="Cowan T.M."/>
            <person name="Smanski M.J."/>
            <person name="Chevrette M.G."/>
            <person name="De Carvalho L.P.S."/>
            <person name="Shen B."/>
        </authorList>
    </citation>
    <scope>NUCLEOTIDE SEQUENCE [LARGE SCALE GENOMIC DNA]</scope>
    <source>
        <strain evidence="2 3">NPDC021253</strain>
    </source>
</reference>